<reference evidence="1 2" key="1">
    <citation type="submission" date="2018-01" db="EMBL/GenBank/DDBJ databases">
        <title>Genome sequence of the PGP bacterium Paenibacillus illinoisensis E3.</title>
        <authorList>
            <person name="Rolli E."/>
            <person name="Marasco R."/>
            <person name="Bessem C."/>
            <person name="Michoud G."/>
            <person name="Gaiarsa S."/>
            <person name="Borin S."/>
            <person name="Daffonchio D."/>
        </authorList>
    </citation>
    <scope>NUCLEOTIDE SEQUENCE [LARGE SCALE GENOMIC DNA]</scope>
    <source>
        <strain evidence="1 2">E3</strain>
    </source>
</reference>
<dbReference type="Gene3D" id="3.40.50.300">
    <property type="entry name" value="P-loop containing nucleotide triphosphate hydrolases"/>
    <property type="match status" value="1"/>
</dbReference>
<gene>
    <name evidence="1" type="ORF">PIL02S_02064</name>
</gene>
<dbReference type="EMBL" id="PRLG01000018">
    <property type="protein sequence ID" value="PYY29125.1"/>
    <property type="molecule type" value="Genomic_DNA"/>
</dbReference>
<evidence type="ECO:0008006" key="3">
    <source>
        <dbReference type="Google" id="ProtNLM"/>
    </source>
</evidence>
<organism evidence="1 2">
    <name type="scientific">Paenibacillus illinoisensis</name>
    <dbReference type="NCBI Taxonomy" id="59845"/>
    <lineage>
        <taxon>Bacteria</taxon>
        <taxon>Bacillati</taxon>
        <taxon>Bacillota</taxon>
        <taxon>Bacilli</taxon>
        <taxon>Bacillales</taxon>
        <taxon>Paenibacillaceae</taxon>
        <taxon>Paenibacillus</taxon>
    </lineage>
</organism>
<dbReference type="RefSeq" id="WP_110758226.1">
    <property type="nucleotide sequence ID" value="NZ_PRLG01000018.1"/>
</dbReference>
<proteinExistence type="predicted"/>
<dbReference type="InterPro" id="IPR027417">
    <property type="entry name" value="P-loop_NTPase"/>
</dbReference>
<dbReference type="SUPFAM" id="SSF52540">
    <property type="entry name" value="P-loop containing nucleoside triphosphate hydrolases"/>
    <property type="match status" value="1"/>
</dbReference>
<protein>
    <recommendedName>
        <fullName evidence="3">Thymidylate kinase</fullName>
    </recommendedName>
</protein>
<dbReference type="AlphaFoldDB" id="A0A2W0CLH4"/>
<sequence length="222" mass="25837">MGVRQKKLIIMDGMPGSGKTTCALRVAEQLSAWNISNRCIVELEAEHPLFIYGYSFDSLVEEEQAELFITLLLEKYRAFVQERLEHEDEVTIIESVMLQDTINSAHHMGMNSDKLRHFAVSLVQILAPLNPVLIYFYQMDVEAHWRFICSVRGNEWGPVSLHTDDDFREAGELWSSSQTFVRATIDIWDIPKLVIENRDYRWDEYSNDITAFVEANVRDFRQ</sequence>
<accession>A0A2W0CLH4</accession>
<name>A0A2W0CLH4_9BACL</name>
<evidence type="ECO:0000313" key="2">
    <source>
        <dbReference type="Proteomes" id="UP000247459"/>
    </source>
</evidence>
<comment type="caution">
    <text evidence="1">The sequence shown here is derived from an EMBL/GenBank/DDBJ whole genome shotgun (WGS) entry which is preliminary data.</text>
</comment>
<dbReference type="Proteomes" id="UP000247459">
    <property type="component" value="Unassembled WGS sequence"/>
</dbReference>
<dbReference type="OrthoDB" id="8211253at2"/>
<evidence type="ECO:0000313" key="1">
    <source>
        <dbReference type="EMBL" id="PYY29125.1"/>
    </source>
</evidence>